<proteinExistence type="predicted"/>
<keyword evidence="3" id="KW-1185">Reference proteome</keyword>
<reference evidence="2" key="2">
    <citation type="journal article" date="2023" name="IMA Fungus">
        <title>Comparative genomic study of the Penicillium genus elucidates a diverse pangenome and 15 lateral gene transfer events.</title>
        <authorList>
            <person name="Petersen C."/>
            <person name="Sorensen T."/>
            <person name="Nielsen M.R."/>
            <person name="Sondergaard T.E."/>
            <person name="Sorensen J.L."/>
            <person name="Fitzpatrick D.A."/>
            <person name="Frisvad J.C."/>
            <person name="Nielsen K.L."/>
        </authorList>
    </citation>
    <scope>NUCLEOTIDE SEQUENCE</scope>
    <source>
        <strain evidence="2">IBT 20477</strain>
    </source>
</reference>
<gene>
    <name evidence="2" type="ORF">N7449_005531</name>
</gene>
<evidence type="ECO:0000313" key="2">
    <source>
        <dbReference type="EMBL" id="KAJ5203452.1"/>
    </source>
</evidence>
<organism evidence="2 3">
    <name type="scientific">Penicillium cf. viridicatum</name>
    <dbReference type="NCBI Taxonomy" id="2972119"/>
    <lineage>
        <taxon>Eukaryota</taxon>
        <taxon>Fungi</taxon>
        <taxon>Dikarya</taxon>
        <taxon>Ascomycota</taxon>
        <taxon>Pezizomycotina</taxon>
        <taxon>Eurotiomycetes</taxon>
        <taxon>Eurotiomycetidae</taxon>
        <taxon>Eurotiales</taxon>
        <taxon>Aspergillaceae</taxon>
        <taxon>Penicillium</taxon>
    </lineage>
</organism>
<protein>
    <submittedName>
        <fullName evidence="2">Uncharacterized protein</fullName>
    </submittedName>
</protein>
<evidence type="ECO:0000256" key="1">
    <source>
        <dbReference type="SAM" id="MobiDB-lite"/>
    </source>
</evidence>
<evidence type="ECO:0000313" key="3">
    <source>
        <dbReference type="Proteomes" id="UP001150942"/>
    </source>
</evidence>
<name>A0A9W9MLN2_9EURO</name>
<accession>A0A9W9MLN2</accession>
<reference evidence="2" key="1">
    <citation type="submission" date="2022-11" db="EMBL/GenBank/DDBJ databases">
        <authorList>
            <person name="Petersen C."/>
        </authorList>
    </citation>
    <scope>NUCLEOTIDE SEQUENCE</scope>
    <source>
        <strain evidence="2">IBT 20477</strain>
    </source>
</reference>
<sequence>MTSPTVVTSSTQATVTPPVPTQAGIISSCNAYDVAQDGDGCEVFATRNKITVDQLCEESSP</sequence>
<dbReference type="AlphaFoldDB" id="A0A9W9MLN2"/>
<dbReference type="Proteomes" id="UP001150942">
    <property type="component" value="Unassembled WGS sequence"/>
</dbReference>
<feature type="compositionally biased region" description="Low complexity" evidence="1">
    <location>
        <begin position="1"/>
        <end position="16"/>
    </location>
</feature>
<dbReference type="OrthoDB" id="5985073at2759"/>
<feature type="region of interest" description="Disordered" evidence="1">
    <location>
        <begin position="1"/>
        <end position="20"/>
    </location>
</feature>
<comment type="caution">
    <text evidence="2">The sequence shown here is derived from an EMBL/GenBank/DDBJ whole genome shotgun (WGS) entry which is preliminary data.</text>
</comment>
<dbReference type="EMBL" id="JAPQKQ010000003">
    <property type="protein sequence ID" value="KAJ5203452.1"/>
    <property type="molecule type" value="Genomic_DNA"/>
</dbReference>